<evidence type="ECO:0000313" key="3">
    <source>
        <dbReference type="EMBL" id="TQJ07401.1"/>
    </source>
</evidence>
<organism evidence="3 4">
    <name type="scientific">Lapillicoccus jejuensis</name>
    <dbReference type="NCBI Taxonomy" id="402171"/>
    <lineage>
        <taxon>Bacteria</taxon>
        <taxon>Bacillati</taxon>
        <taxon>Actinomycetota</taxon>
        <taxon>Actinomycetes</taxon>
        <taxon>Micrococcales</taxon>
        <taxon>Intrasporangiaceae</taxon>
        <taxon>Lapillicoccus</taxon>
    </lineage>
</organism>
<evidence type="ECO:0000256" key="1">
    <source>
        <dbReference type="SAM" id="MobiDB-lite"/>
    </source>
</evidence>
<dbReference type="Gene3D" id="3.40.50.1820">
    <property type="entry name" value="alpha/beta hydrolase"/>
    <property type="match status" value="1"/>
</dbReference>
<reference evidence="3 4" key="1">
    <citation type="submission" date="2019-06" db="EMBL/GenBank/DDBJ databases">
        <title>Sequencing the genomes of 1000 actinobacteria strains.</title>
        <authorList>
            <person name="Klenk H.-P."/>
        </authorList>
    </citation>
    <scope>NUCLEOTIDE SEQUENCE [LARGE SCALE GENOMIC DNA]</scope>
    <source>
        <strain evidence="3 4">DSM 18607</strain>
    </source>
</reference>
<keyword evidence="4" id="KW-1185">Reference proteome</keyword>
<dbReference type="PANTHER" id="PTHR43798">
    <property type="entry name" value="MONOACYLGLYCEROL LIPASE"/>
    <property type="match status" value="1"/>
</dbReference>
<proteinExistence type="predicted"/>
<protein>
    <submittedName>
        <fullName evidence="3">Pimeloyl-ACP methyl ester carboxylesterase</fullName>
    </submittedName>
</protein>
<dbReference type="PRINTS" id="PR00111">
    <property type="entry name" value="ABHYDROLASE"/>
</dbReference>
<dbReference type="OrthoDB" id="2987348at2"/>
<dbReference type="InterPro" id="IPR029058">
    <property type="entry name" value="AB_hydrolase_fold"/>
</dbReference>
<dbReference type="AlphaFoldDB" id="A0A542DWC7"/>
<evidence type="ECO:0000313" key="4">
    <source>
        <dbReference type="Proteomes" id="UP000317893"/>
    </source>
</evidence>
<feature type="region of interest" description="Disordered" evidence="1">
    <location>
        <begin position="139"/>
        <end position="179"/>
    </location>
</feature>
<dbReference type="InterPro" id="IPR000073">
    <property type="entry name" value="AB_hydrolase_1"/>
</dbReference>
<dbReference type="RefSeq" id="WP_141846398.1">
    <property type="nucleotide sequence ID" value="NZ_BAAAPR010000006.1"/>
</dbReference>
<sequence length="348" mass="36034">MPSLEPQTVPTSRLTTHVWAGGPQDGRPVLLVHGNLVSGGWWRDVATLLPADTRVLAPDLRGFGRTESAPVDATRGLGDLCDDLHALLEAVGWTGRDDVVAAGWSMGGGVLQQHLLLHPGDLAGVVLVAPLSPYGFGGTRGEDGEPCTDDAAGTGGGGASPAFVASVRSGDRGGEDPNSARAVHRAFFGAGDRADEVDEDLLVDEMLRVALGEDHYPGDSTTSEHWPGFAPGTRGILNAMSPRWYDASGIVDVEPKPPVTWVHGTADQVVGDASMFDLATLGQLGAVPGWPGADVMPPQPMAAQTRAVLRRYAAAGGTTREVPLDGVGHGIPLAAPQAVADEIAALLR</sequence>
<dbReference type="GO" id="GO:0003824">
    <property type="term" value="F:catalytic activity"/>
    <property type="evidence" value="ECO:0007669"/>
    <property type="project" value="UniProtKB-ARBA"/>
</dbReference>
<dbReference type="SUPFAM" id="SSF53474">
    <property type="entry name" value="alpha/beta-Hydrolases"/>
    <property type="match status" value="1"/>
</dbReference>
<dbReference type="InterPro" id="IPR050266">
    <property type="entry name" value="AB_hydrolase_sf"/>
</dbReference>
<dbReference type="Pfam" id="PF00561">
    <property type="entry name" value="Abhydrolase_1"/>
    <property type="match status" value="1"/>
</dbReference>
<dbReference type="Proteomes" id="UP000317893">
    <property type="component" value="Unassembled WGS sequence"/>
</dbReference>
<feature type="domain" description="AB hydrolase-1" evidence="2">
    <location>
        <begin position="28"/>
        <end position="131"/>
    </location>
</feature>
<comment type="caution">
    <text evidence="3">The sequence shown here is derived from an EMBL/GenBank/DDBJ whole genome shotgun (WGS) entry which is preliminary data.</text>
</comment>
<accession>A0A542DWC7</accession>
<dbReference type="GO" id="GO:0016020">
    <property type="term" value="C:membrane"/>
    <property type="evidence" value="ECO:0007669"/>
    <property type="project" value="TreeGrafter"/>
</dbReference>
<dbReference type="PANTHER" id="PTHR43798:SF27">
    <property type="entry name" value="HYDROLASE ALPHA_BETA HYDROLASE FOLD FAMILY"/>
    <property type="match status" value="1"/>
</dbReference>
<gene>
    <name evidence="3" type="ORF">FB458_0462</name>
</gene>
<evidence type="ECO:0000259" key="2">
    <source>
        <dbReference type="Pfam" id="PF00561"/>
    </source>
</evidence>
<name>A0A542DWC7_9MICO</name>
<dbReference type="EMBL" id="VFMN01000001">
    <property type="protein sequence ID" value="TQJ07401.1"/>
    <property type="molecule type" value="Genomic_DNA"/>
</dbReference>